<evidence type="ECO:0000313" key="8">
    <source>
        <dbReference type="EMBL" id="GIP59719.1"/>
    </source>
</evidence>
<evidence type="ECO:0000313" key="9">
    <source>
        <dbReference type="Proteomes" id="UP000681290"/>
    </source>
</evidence>
<proteinExistence type="inferred from homology"/>
<dbReference type="InterPro" id="IPR005238">
    <property type="entry name" value="ComB-like"/>
</dbReference>
<comment type="cofactor">
    <cofactor evidence="1">
        <name>Mg(2+)</name>
        <dbReference type="ChEBI" id="CHEBI:18420"/>
    </cofactor>
</comment>
<keyword evidence="9" id="KW-1185">Reference proteome</keyword>
<organism evidence="8 9">
    <name type="scientific">Paenibacillus woosongensis</name>
    <dbReference type="NCBI Taxonomy" id="307580"/>
    <lineage>
        <taxon>Bacteria</taxon>
        <taxon>Bacillati</taxon>
        <taxon>Bacillota</taxon>
        <taxon>Bacilli</taxon>
        <taxon>Bacillales</taxon>
        <taxon>Paenibacillaceae</taxon>
        <taxon>Paenibacillus</taxon>
    </lineage>
</organism>
<dbReference type="EC" id="3.1.3.71" evidence="3"/>
<evidence type="ECO:0000256" key="1">
    <source>
        <dbReference type="ARBA" id="ARBA00001946"/>
    </source>
</evidence>
<dbReference type="Proteomes" id="UP000681290">
    <property type="component" value="Unassembled WGS sequence"/>
</dbReference>
<reference evidence="8 9" key="1">
    <citation type="submission" date="2021-03" db="EMBL/GenBank/DDBJ databases">
        <title>Antimicrobial resistance genes in bacteria isolated from Japanese honey, and their potential for conferring macrolide and lincosamide resistance in the American foulbrood pathogen Paenibacillus larvae.</title>
        <authorList>
            <person name="Okamoto M."/>
            <person name="Kumagai M."/>
            <person name="Kanamori H."/>
            <person name="Takamatsu D."/>
        </authorList>
    </citation>
    <scope>NUCLEOTIDE SEQUENCE [LARGE SCALE GENOMIC DNA]</scope>
    <source>
        <strain evidence="8 9">J15TS10</strain>
    </source>
</reference>
<evidence type="ECO:0000256" key="2">
    <source>
        <dbReference type="ARBA" id="ARBA00009997"/>
    </source>
</evidence>
<dbReference type="PANTHER" id="PTHR37311:SF1">
    <property type="entry name" value="2-PHOSPHOSULFOLACTATE PHOSPHATASE-RELATED"/>
    <property type="match status" value="1"/>
</dbReference>
<comment type="catalytic activity">
    <reaction evidence="7">
        <text>(2R)-O-phospho-3-sulfolactate + H2O = (2R)-3-sulfolactate + phosphate</text>
        <dbReference type="Rhea" id="RHEA:23416"/>
        <dbReference type="ChEBI" id="CHEBI:15377"/>
        <dbReference type="ChEBI" id="CHEBI:15597"/>
        <dbReference type="ChEBI" id="CHEBI:43474"/>
        <dbReference type="ChEBI" id="CHEBI:58738"/>
        <dbReference type="EC" id="3.1.3.71"/>
    </reaction>
</comment>
<dbReference type="RefSeq" id="WP_213592773.1">
    <property type="nucleotide sequence ID" value="NZ_BOSM01000006.1"/>
</dbReference>
<dbReference type="Pfam" id="PF04029">
    <property type="entry name" value="2-ph_phosp"/>
    <property type="match status" value="1"/>
</dbReference>
<dbReference type="PANTHER" id="PTHR37311">
    <property type="entry name" value="2-PHOSPHOSULFOLACTATE PHOSPHATASE-RELATED"/>
    <property type="match status" value="1"/>
</dbReference>
<sequence>MTIKIIQGHNHTLGASRINVIIDVIRAFTVAHYAFIKGVQGIILAGTLDDAFRLKRQFPEFILAGEIQGLPIAGFDLDNSPVRLQNADLRGKFLIQKTTNGVKATLNSLNADHIFVTGFTNARTTAEFIKHKLLREDTAISIHLIASHPSGDDDLACAQYISGILQNSNRISADETIERIRKSEAAKKFYDPAKPDFLQEDIGLCTRELSSEFVMKVNYKDELPLIEKVQVQELNHE</sequence>
<evidence type="ECO:0000256" key="3">
    <source>
        <dbReference type="ARBA" id="ARBA00012953"/>
    </source>
</evidence>
<comment type="caution">
    <text evidence="8">The sequence shown here is derived from an EMBL/GenBank/DDBJ whole genome shotgun (WGS) entry which is preliminary data.</text>
</comment>
<dbReference type="InterPro" id="IPR036702">
    <property type="entry name" value="ComB-like_sf"/>
</dbReference>
<dbReference type="EMBL" id="BOSM01000006">
    <property type="protein sequence ID" value="GIP59719.1"/>
    <property type="molecule type" value="Genomic_DNA"/>
</dbReference>
<evidence type="ECO:0000256" key="5">
    <source>
        <dbReference type="ARBA" id="ARBA00022801"/>
    </source>
</evidence>
<keyword evidence="6" id="KW-0460">Magnesium</keyword>
<dbReference type="SUPFAM" id="SSF142823">
    <property type="entry name" value="ComB-like"/>
    <property type="match status" value="1"/>
</dbReference>
<evidence type="ECO:0000256" key="7">
    <source>
        <dbReference type="ARBA" id="ARBA00033711"/>
    </source>
</evidence>
<protein>
    <recommendedName>
        <fullName evidence="4">Probable 2-phosphosulfolactate phosphatase</fullName>
        <ecNumber evidence="3">3.1.3.71</ecNumber>
    </recommendedName>
</protein>
<gene>
    <name evidence="8" type="primary">comB</name>
    <name evidence="8" type="ORF">J15TS10_35330</name>
</gene>
<evidence type="ECO:0000256" key="4">
    <source>
        <dbReference type="ARBA" id="ARBA00021948"/>
    </source>
</evidence>
<evidence type="ECO:0000256" key="6">
    <source>
        <dbReference type="ARBA" id="ARBA00022842"/>
    </source>
</evidence>
<comment type="similarity">
    <text evidence="2">Belongs to the ComB family.</text>
</comment>
<name>A0ABQ4MUZ4_9BACL</name>
<keyword evidence="5" id="KW-0378">Hydrolase</keyword>
<dbReference type="Gene3D" id="3.90.1560.10">
    <property type="entry name" value="ComB-like"/>
    <property type="match status" value="1"/>
</dbReference>
<accession>A0ABQ4MUZ4</accession>